<dbReference type="AlphaFoldDB" id="A0A2P5FRF9"/>
<keyword evidence="2" id="KW-1185">Reference proteome</keyword>
<comment type="caution">
    <text evidence="1">The sequence shown here is derived from an EMBL/GenBank/DDBJ whole genome shotgun (WGS) entry which is preliminary data.</text>
</comment>
<evidence type="ECO:0000313" key="1">
    <source>
        <dbReference type="EMBL" id="POO00395.1"/>
    </source>
</evidence>
<protein>
    <submittedName>
        <fullName evidence="1">Uncharacterized protein</fullName>
    </submittedName>
</protein>
<dbReference type="Proteomes" id="UP000237000">
    <property type="component" value="Unassembled WGS sequence"/>
</dbReference>
<gene>
    <name evidence="1" type="ORF">TorRG33x02_038080</name>
</gene>
<dbReference type="EMBL" id="JXTC01000013">
    <property type="protein sequence ID" value="POO00395.1"/>
    <property type="molecule type" value="Genomic_DNA"/>
</dbReference>
<reference evidence="2" key="1">
    <citation type="submission" date="2016-06" db="EMBL/GenBank/DDBJ databases">
        <title>Parallel loss of symbiosis genes in relatives of nitrogen-fixing non-legume Parasponia.</title>
        <authorList>
            <person name="Van Velzen R."/>
            <person name="Holmer R."/>
            <person name="Bu F."/>
            <person name="Rutten L."/>
            <person name="Van Zeijl A."/>
            <person name="Liu W."/>
            <person name="Santuari L."/>
            <person name="Cao Q."/>
            <person name="Sharma T."/>
            <person name="Shen D."/>
            <person name="Roswanjaya Y."/>
            <person name="Wardhani T."/>
            <person name="Kalhor M.S."/>
            <person name="Jansen J."/>
            <person name="Van den Hoogen J."/>
            <person name="Gungor B."/>
            <person name="Hartog M."/>
            <person name="Hontelez J."/>
            <person name="Verver J."/>
            <person name="Yang W.-C."/>
            <person name="Schijlen E."/>
            <person name="Repin R."/>
            <person name="Schilthuizen M."/>
            <person name="Schranz E."/>
            <person name="Heidstra R."/>
            <person name="Miyata K."/>
            <person name="Fedorova E."/>
            <person name="Kohlen W."/>
            <person name="Bisseling T."/>
            <person name="Smit S."/>
            <person name="Geurts R."/>
        </authorList>
    </citation>
    <scope>NUCLEOTIDE SEQUENCE [LARGE SCALE GENOMIC DNA]</scope>
    <source>
        <strain evidence="2">cv. RG33-2</strain>
    </source>
</reference>
<organism evidence="1 2">
    <name type="scientific">Trema orientale</name>
    <name type="common">Charcoal tree</name>
    <name type="synonym">Celtis orientalis</name>
    <dbReference type="NCBI Taxonomy" id="63057"/>
    <lineage>
        <taxon>Eukaryota</taxon>
        <taxon>Viridiplantae</taxon>
        <taxon>Streptophyta</taxon>
        <taxon>Embryophyta</taxon>
        <taxon>Tracheophyta</taxon>
        <taxon>Spermatophyta</taxon>
        <taxon>Magnoliopsida</taxon>
        <taxon>eudicotyledons</taxon>
        <taxon>Gunneridae</taxon>
        <taxon>Pentapetalae</taxon>
        <taxon>rosids</taxon>
        <taxon>fabids</taxon>
        <taxon>Rosales</taxon>
        <taxon>Cannabaceae</taxon>
        <taxon>Trema</taxon>
    </lineage>
</organism>
<evidence type="ECO:0000313" key="2">
    <source>
        <dbReference type="Proteomes" id="UP000237000"/>
    </source>
</evidence>
<accession>A0A2P5FRF9</accession>
<dbReference type="InParanoid" id="A0A2P5FRF9"/>
<proteinExistence type="predicted"/>
<sequence length="98" mass="10974">MDLGRSNLGPSFSSWHLKAYHMLNPPSLIRAPAAIRKGVGGWRRDAHGLSLVRRPAKWRWGIGKFSAGPEASCEGELREANDVDGKLRVWSRKKQCHV</sequence>
<name>A0A2P5FRF9_TREOI</name>